<comment type="caution">
    <text evidence="15">The sequence shown here is derived from an EMBL/GenBank/DDBJ whole genome shotgun (WGS) entry which is preliminary data.</text>
</comment>
<dbReference type="EMBL" id="JNBS01001819">
    <property type="protein sequence ID" value="OQR99309.1"/>
    <property type="molecule type" value="Genomic_DNA"/>
</dbReference>
<keyword evidence="7" id="KW-0539">Nucleus</keyword>
<dbReference type="OrthoDB" id="59648at2759"/>
<keyword evidence="4" id="KW-0378">Hydrolase</keyword>
<dbReference type="PROSITE" id="PS51435">
    <property type="entry name" value="AP_NUCLEASE_F1_4"/>
    <property type="match status" value="1"/>
</dbReference>
<dbReference type="EC" id="3.1.-.-" evidence="12"/>
<keyword evidence="3 11" id="KW-0863">Zinc-finger</keyword>
<keyword evidence="5" id="KW-0862">Zinc</keyword>
<dbReference type="InterPro" id="IPR005135">
    <property type="entry name" value="Endo/exonuclease/phosphatase"/>
</dbReference>
<evidence type="ECO:0000256" key="8">
    <source>
        <dbReference type="PIRSR" id="PIRSR604808-1"/>
    </source>
</evidence>
<dbReference type="Gene3D" id="3.60.10.10">
    <property type="entry name" value="Endonuclease/exonuclease/phosphatase"/>
    <property type="match status" value="1"/>
</dbReference>
<feature type="site" description="Transition state stabilizer" evidence="10">
    <location>
        <position position="151"/>
    </location>
</feature>
<accession>A0A1V9ZMU1</accession>
<feature type="active site" evidence="8">
    <location>
        <position position="110"/>
    </location>
</feature>
<dbReference type="GO" id="GO:0008311">
    <property type="term" value="F:double-stranded DNA 3'-5' DNA exonuclease activity"/>
    <property type="evidence" value="ECO:0007669"/>
    <property type="project" value="TreeGrafter"/>
</dbReference>
<feature type="site" description="Interaction with DNA substrate" evidence="10">
    <location>
        <position position="243"/>
    </location>
</feature>
<comment type="cofactor">
    <cofactor evidence="9 12">
        <name>Mg(2+)</name>
        <dbReference type="ChEBI" id="CHEBI:18420"/>
    </cofactor>
    <cofactor evidence="9 12">
        <name>Mn(2+)</name>
        <dbReference type="ChEBI" id="CHEBI:29035"/>
    </cofactor>
    <text evidence="9 12">Probably binds two magnesium or manganese ions per subunit.</text>
</comment>
<evidence type="ECO:0000256" key="10">
    <source>
        <dbReference type="PIRSR" id="PIRSR604808-3"/>
    </source>
</evidence>
<comment type="similarity">
    <text evidence="1 12">Belongs to the DNA repair enzymes AP/ExoA family.</text>
</comment>
<evidence type="ECO:0000313" key="16">
    <source>
        <dbReference type="Proteomes" id="UP000243217"/>
    </source>
</evidence>
<proteinExistence type="inferred from homology"/>
<feature type="binding site" evidence="9">
    <location>
        <position position="149"/>
    </location>
    <ligand>
        <name>Mg(2+)</name>
        <dbReference type="ChEBI" id="CHEBI:18420"/>
        <label>1</label>
    </ligand>
</feature>
<protein>
    <recommendedName>
        <fullName evidence="12">DNA-(apurinic or apyrimidinic site) endonuclease</fullName>
        <ecNumber evidence="12">3.1.-.-</ecNumber>
    </recommendedName>
</protein>
<feature type="binding site" evidence="9">
    <location>
        <position position="151"/>
    </location>
    <ligand>
        <name>Mg(2+)</name>
        <dbReference type="ChEBI" id="CHEBI:18420"/>
        <label>1</label>
    </ligand>
</feature>
<dbReference type="GO" id="GO:0005634">
    <property type="term" value="C:nucleus"/>
    <property type="evidence" value="ECO:0007669"/>
    <property type="project" value="TreeGrafter"/>
</dbReference>
<feature type="binding site" evidence="9">
    <location>
        <position position="36"/>
    </location>
    <ligand>
        <name>Mg(2+)</name>
        <dbReference type="ChEBI" id="CHEBI:18420"/>
        <label>1</label>
    </ligand>
</feature>
<evidence type="ECO:0000256" key="9">
    <source>
        <dbReference type="PIRSR" id="PIRSR604808-2"/>
    </source>
</evidence>
<dbReference type="PANTHER" id="PTHR22748:SF4">
    <property type="entry name" value="DNA-(APURINIC OR APYRIMIDINIC SITE) ENDONUCLEASE 2"/>
    <property type="match status" value="1"/>
</dbReference>
<keyword evidence="12" id="KW-0234">DNA repair</keyword>
<dbReference type="AlphaFoldDB" id="A0A1V9ZMU1"/>
<evidence type="ECO:0000256" key="7">
    <source>
        <dbReference type="ARBA" id="ARBA00023242"/>
    </source>
</evidence>
<evidence type="ECO:0000256" key="5">
    <source>
        <dbReference type="ARBA" id="ARBA00022833"/>
    </source>
</evidence>
<feature type="active site" description="Proton donor/acceptor" evidence="8">
    <location>
        <position position="149"/>
    </location>
</feature>
<dbReference type="GO" id="GO:0016829">
    <property type="term" value="F:lyase activity"/>
    <property type="evidence" value="ECO:0007669"/>
    <property type="project" value="UniProtKB-KW"/>
</dbReference>
<keyword evidence="9" id="KW-0464">Manganese</keyword>
<keyword evidence="16" id="KW-1185">Reference proteome</keyword>
<feature type="site" description="Important for catalytic activity" evidence="10">
    <location>
        <position position="217"/>
    </location>
</feature>
<name>A0A1V9ZMU1_9STRA</name>
<evidence type="ECO:0000259" key="14">
    <source>
        <dbReference type="PROSITE" id="PS51999"/>
    </source>
</evidence>
<evidence type="ECO:0000256" key="1">
    <source>
        <dbReference type="ARBA" id="ARBA00007092"/>
    </source>
</evidence>
<dbReference type="SUPFAM" id="SSF56219">
    <property type="entry name" value="DNase I-like"/>
    <property type="match status" value="1"/>
</dbReference>
<dbReference type="PANTHER" id="PTHR22748">
    <property type="entry name" value="AP ENDONUCLEASE"/>
    <property type="match status" value="1"/>
</dbReference>
<evidence type="ECO:0000256" key="12">
    <source>
        <dbReference type="RuleBase" id="RU362131"/>
    </source>
</evidence>
<dbReference type="InterPro" id="IPR004808">
    <property type="entry name" value="AP_endonuc_1"/>
</dbReference>
<dbReference type="GO" id="GO:0003906">
    <property type="term" value="F:DNA-(apurinic or apyrimidinic site) endonuclease activity"/>
    <property type="evidence" value="ECO:0007669"/>
    <property type="project" value="TreeGrafter"/>
</dbReference>
<keyword evidence="15" id="KW-0456">Lyase</keyword>
<organism evidence="15 16">
    <name type="scientific">Thraustotheca clavata</name>
    <dbReference type="NCBI Taxonomy" id="74557"/>
    <lineage>
        <taxon>Eukaryota</taxon>
        <taxon>Sar</taxon>
        <taxon>Stramenopiles</taxon>
        <taxon>Oomycota</taxon>
        <taxon>Saprolegniomycetes</taxon>
        <taxon>Saprolegniales</taxon>
        <taxon>Achlyaceae</taxon>
        <taxon>Thraustotheca</taxon>
    </lineage>
</organism>
<evidence type="ECO:0000256" key="6">
    <source>
        <dbReference type="ARBA" id="ARBA00022842"/>
    </source>
</evidence>
<dbReference type="GO" id="GO:0006284">
    <property type="term" value="P:base-excision repair"/>
    <property type="evidence" value="ECO:0007669"/>
    <property type="project" value="TreeGrafter"/>
</dbReference>
<feature type="binding site" evidence="9">
    <location>
        <position position="242"/>
    </location>
    <ligand>
        <name>Mg(2+)</name>
        <dbReference type="ChEBI" id="CHEBI:18420"/>
        <label>1</label>
    </ligand>
</feature>
<evidence type="ECO:0000256" key="13">
    <source>
        <dbReference type="SAM" id="MobiDB-lite"/>
    </source>
</evidence>
<reference evidence="15 16" key="1">
    <citation type="journal article" date="2014" name="Genome Biol. Evol.">
        <title>The secreted proteins of Achlya hypogyna and Thraustotheca clavata identify the ancestral oomycete secretome and reveal gene acquisitions by horizontal gene transfer.</title>
        <authorList>
            <person name="Misner I."/>
            <person name="Blouin N."/>
            <person name="Leonard G."/>
            <person name="Richards T.A."/>
            <person name="Lane C.E."/>
        </authorList>
    </citation>
    <scope>NUCLEOTIDE SEQUENCE [LARGE SCALE GENOMIC DNA]</scope>
    <source>
        <strain evidence="15 16">ATCC 34112</strain>
    </source>
</reference>
<sequence length="413" mass="46651">MKLLTWNINGLRSNLTNLNLTAFLDDCEADIICFQETKLTRSELTSELACPPNYDAFYSFSKLKKGYSGVATFVRTNSIQTLAADTTQCIYNEGRLIITEHDHFVLMNTYCPAHGGNLERKMIYHEYLSSQIANCRDKYKHKPIVLVGDLNVIHKPIDDCGDFEAYEATAWLDDVLGENDMAMVDAFRHFHPNDTKAYTCWRTLTGARETNYGVRIDYILLDKRLLSDTLDVHLWVEKQGSDHCPVVAQFTFDKSNGAPTTVLSCAKYYPEFAGIQTSMQVYLDTSAPPVQPTTILKKRTTSTWQQQSFKSFLTTASSKRSKVDNSSPPPPASTESQSIQQLSEYQTVAKSWKQLLPGKAPPPPLCSGHKEPSLQRTVLKRNDNYGRKFYICAKPEGAKGDPKARCNFFQWAN</sequence>
<feature type="active site" description="Proton acceptor" evidence="8">
    <location>
        <position position="243"/>
    </location>
</feature>
<keyword evidence="2 9" id="KW-0479">Metal-binding</keyword>
<evidence type="ECO:0000256" key="3">
    <source>
        <dbReference type="ARBA" id="ARBA00022771"/>
    </source>
</evidence>
<feature type="binding site" evidence="9">
    <location>
        <position position="7"/>
    </location>
    <ligand>
        <name>Mg(2+)</name>
        <dbReference type="ChEBI" id="CHEBI:18420"/>
        <label>1</label>
    </ligand>
</feature>
<evidence type="ECO:0000256" key="4">
    <source>
        <dbReference type="ARBA" id="ARBA00022801"/>
    </source>
</evidence>
<evidence type="ECO:0000256" key="2">
    <source>
        <dbReference type="ARBA" id="ARBA00022723"/>
    </source>
</evidence>
<evidence type="ECO:0000256" key="11">
    <source>
        <dbReference type="PROSITE-ProRule" id="PRU01343"/>
    </source>
</evidence>
<feature type="region of interest" description="Disordered" evidence="13">
    <location>
        <begin position="313"/>
        <end position="340"/>
    </location>
</feature>
<dbReference type="STRING" id="74557.A0A1V9ZMU1"/>
<dbReference type="Pfam" id="PF03372">
    <property type="entry name" value="Exo_endo_phos"/>
    <property type="match status" value="1"/>
</dbReference>
<feature type="domain" description="GRF-type" evidence="14">
    <location>
        <begin position="366"/>
        <end position="413"/>
    </location>
</feature>
<evidence type="ECO:0000313" key="15">
    <source>
        <dbReference type="EMBL" id="OQR99309.1"/>
    </source>
</evidence>
<keyword evidence="6 9" id="KW-0460">Magnesium</keyword>
<dbReference type="InterPro" id="IPR010666">
    <property type="entry name" value="Znf_GRF"/>
</dbReference>
<gene>
    <name evidence="15" type="ORF">THRCLA_06567</name>
</gene>
<dbReference type="InterPro" id="IPR036691">
    <property type="entry name" value="Endo/exonu/phosph_ase_sf"/>
</dbReference>
<dbReference type="NCBIfam" id="TIGR00633">
    <property type="entry name" value="xth"/>
    <property type="match status" value="1"/>
</dbReference>
<feature type="binding site" evidence="9">
    <location>
        <position position="243"/>
    </location>
    <ligand>
        <name>Mg(2+)</name>
        <dbReference type="ChEBI" id="CHEBI:18420"/>
        <label>1</label>
    </ligand>
</feature>
<dbReference type="GO" id="GO:0008270">
    <property type="term" value="F:zinc ion binding"/>
    <property type="evidence" value="ECO:0007669"/>
    <property type="project" value="UniProtKB-KW"/>
</dbReference>
<dbReference type="GO" id="GO:0008081">
    <property type="term" value="F:phosphoric diester hydrolase activity"/>
    <property type="evidence" value="ECO:0007669"/>
    <property type="project" value="TreeGrafter"/>
</dbReference>
<dbReference type="PROSITE" id="PS51999">
    <property type="entry name" value="ZF_GRF"/>
    <property type="match status" value="1"/>
</dbReference>
<dbReference type="Pfam" id="PF06839">
    <property type="entry name" value="Zn_ribbon_GRF"/>
    <property type="match status" value="1"/>
</dbReference>
<dbReference type="Proteomes" id="UP000243217">
    <property type="component" value="Unassembled WGS sequence"/>
</dbReference>
<keyword evidence="12" id="KW-0227">DNA damage</keyword>